<gene>
    <name evidence="2" type="ORF">GCM10009765_01050</name>
</gene>
<comment type="caution">
    <text evidence="2">The sequence shown here is derived from an EMBL/GenBank/DDBJ whole genome shotgun (WGS) entry which is preliminary data.</text>
</comment>
<dbReference type="EMBL" id="BAAANY010000001">
    <property type="protein sequence ID" value="GAA1655657.1"/>
    <property type="molecule type" value="Genomic_DNA"/>
</dbReference>
<dbReference type="Proteomes" id="UP001500618">
    <property type="component" value="Unassembled WGS sequence"/>
</dbReference>
<feature type="region of interest" description="Disordered" evidence="1">
    <location>
        <begin position="36"/>
        <end position="75"/>
    </location>
</feature>
<evidence type="ECO:0000256" key="1">
    <source>
        <dbReference type="SAM" id="MobiDB-lite"/>
    </source>
</evidence>
<sequence>MASTRAAPPAPATPPVTSAATTAAMAIIGHRFRRPPDASTVTCWYGPGAPGGALNDPSGGIGGTPPEDVPAKGGT</sequence>
<keyword evidence="3" id="KW-1185">Reference proteome</keyword>
<protein>
    <submittedName>
        <fullName evidence="2">Uncharacterized protein</fullName>
    </submittedName>
</protein>
<organism evidence="2 3">
    <name type="scientific">Fodinicola feengrottensis</name>
    <dbReference type="NCBI Taxonomy" id="435914"/>
    <lineage>
        <taxon>Bacteria</taxon>
        <taxon>Bacillati</taxon>
        <taxon>Actinomycetota</taxon>
        <taxon>Actinomycetes</taxon>
        <taxon>Mycobacteriales</taxon>
        <taxon>Fodinicola</taxon>
    </lineage>
</organism>
<accession>A0ABN2FPI9</accession>
<reference evidence="2 3" key="1">
    <citation type="journal article" date="2019" name="Int. J. Syst. Evol. Microbiol.">
        <title>The Global Catalogue of Microorganisms (GCM) 10K type strain sequencing project: providing services to taxonomists for standard genome sequencing and annotation.</title>
        <authorList>
            <consortium name="The Broad Institute Genomics Platform"/>
            <consortium name="The Broad Institute Genome Sequencing Center for Infectious Disease"/>
            <person name="Wu L."/>
            <person name="Ma J."/>
        </authorList>
    </citation>
    <scope>NUCLEOTIDE SEQUENCE [LARGE SCALE GENOMIC DNA]</scope>
    <source>
        <strain evidence="2 3">JCM 14718</strain>
    </source>
</reference>
<proteinExistence type="predicted"/>
<evidence type="ECO:0000313" key="2">
    <source>
        <dbReference type="EMBL" id="GAA1655657.1"/>
    </source>
</evidence>
<name>A0ABN2FPI9_9ACTN</name>
<evidence type="ECO:0000313" key="3">
    <source>
        <dbReference type="Proteomes" id="UP001500618"/>
    </source>
</evidence>